<dbReference type="EMBL" id="CP013344">
    <property type="protein sequence ID" value="AMU89872.1"/>
    <property type="molecule type" value="Genomic_DNA"/>
</dbReference>
<reference evidence="1 2" key="2">
    <citation type="journal article" date="2016" name="Genome Announc.">
        <title>Complete Genome Sequence of Sphingopyxis macrogoltabida Strain 203N (NBRC 111659), a Polyethylene Glycol Degrader.</title>
        <authorList>
            <person name="Ohtsubo Y."/>
            <person name="Nonoyama S."/>
            <person name="Nagata Y."/>
            <person name="Numata M."/>
            <person name="Tsuchikane K."/>
            <person name="Hosoyama A."/>
            <person name="Yamazoe A."/>
            <person name="Tsuda M."/>
            <person name="Fujita N."/>
            <person name="Kawai F."/>
        </authorList>
    </citation>
    <scope>NUCLEOTIDE SEQUENCE [LARGE SCALE GENOMIC DNA]</scope>
    <source>
        <strain evidence="1 2">203N</strain>
    </source>
</reference>
<accession>A0AAC8Z1J8</accession>
<reference evidence="2" key="1">
    <citation type="submission" date="2015-11" db="EMBL/GenBank/DDBJ databases">
        <title>Complete genome sequence of a polyethylene-glycol degrader Sphingopyxis macrogoltabida 203N (NBRC 111659).</title>
        <authorList>
            <person name="Yoshiyuki O."/>
            <person name="Shouta N."/>
            <person name="Nagata Y."/>
            <person name="Numata M."/>
            <person name="Tsuchikane K."/>
            <person name="Hosoyama A."/>
            <person name="Yamazoe A."/>
            <person name="Tsuda M."/>
            <person name="Fujita N."/>
            <person name="Kawai F."/>
        </authorList>
    </citation>
    <scope>NUCLEOTIDE SEQUENCE [LARGE SCALE GENOMIC DNA]</scope>
    <source>
        <strain evidence="2">203N</strain>
    </source>
</reference>
<keyword evidence="2" id="KW-1185">Reference proteome</keyword>
<gene>
    <name evidence="1" type="ORF">ATM17_12585</name>
</gene>
<sequence length="93" mass="10340">MEPTEEMKRMARRIAAHALCGPEKWKPGVKAGMYESIIRGEADNEALVLGPLAAIMETSEMAANMLGNGDNLYGWEWAERLRSADHLKDSNHV</sequence>
<dbReference type="RefSeq" id="WP_054726369.1">
    <property type="nucleotide sequence ID" value="NZ_CP009429.1"/>
</dbReference>
<dbReference type="AlphaFoldDB" id="A0AAC8Z1J8"/>
<evidence type="ECO:0000313" key="1">
    <source>
        <dbReference type="EMBL" id="AMU89872.1"/>
    </source>
</evidence>
<name>A0AAC8Z1J8_SPHMC</name>
<evidence type="ECO:0000313" key="2">
    <source>
        <dbReference type="Proteomes" id="UP000076088"/>
    </source>
</evidence>
<dbReference type="KEGG" id="smaz:LH19_07245"/>
<organism evidence="1 2">
    <name type="scientific">Sphingopyxis macrogoltabida</name>
    <name type="common">Sphingomonas macrogoltabidus</name>
    <dbReference type="NCBI Taxonomy" id="33050"/>
    <lineage>
        <taxon>Bacteria</taxon>
        <taxon>Pseudomonadati</taxon>
        <taxon>Pseudomonadota</taxon>
        <taxon>Alphaproteobacteria</taxon>
        <taxon>Sphingomonadales</taxon>
        <taxon>Sphingomonadaceae</taxon>
        <taxon>Sphingopyxis</taxon>
    </lineage>
</organism>
<dbReference type="Proteomes" id="UP000076088">
    <property type="component" value="Chromosome"/>
</dbReference>
<protein>
    <submittedName>
        <fullName evidence="1">Uncharacterized protein</fullName>
    </submittedName>
</protein>
<proteinExistence type="predicted"/>